<keyword evidence="6" id="KW-0539">Nucleus</keyword>
<accession>A0A319BYB2</accession>
<dbReference type="Gene3D" id="4.10.240.10">
    <property type="entry name" value="Zn(2)-C6 fungal-type DNA-binding domain"/>
    <property type="match status" value="1"/>
</dbReference>
<evidence type="ECO:0000313" key="10">
    <source>
        <dbReference type="Proteomes" id="UP000248340"/>
    </source>
</evidence>
<dbReference type="CDD" id="cd00067">
    <property type="entry name" value="GAL4"/>
    <property type="match status" value="1"/>
</dbReference>
<dbReference type="PANTHER" id="PTHR31001:SF57">
    <property type="entry name" value="ZN(II)2CYS6 TRANSCRIPTION FACTOR (EUROFUNG)"/>
    <property type="match status" value="1"/>
</dbReference>
<gene>
    <name evidence="9" type="ORF">BO82DRAFT_290543</name>
</gene>
<dbReference type="Proteomes" id="UP000248340">
    <property type="component" value="Unassembled WGS sequence"/>
</dbReference>
<keyword evidence="2" id="KW-0479">Metal-binding</keyword>
<evidence type="ECO:0000259" key="8">
    <source>
        <dbReference type="PROSITE" id="PS50048"/>
    </source>
</evidence>
<dbReference type="GeneID" id="37134432"/>
<dbReference type="EMBL" id="KZ821726">
    <property type="protein sequence ID" value="PYH78706.1"/>
    <property type="molecule type" value="Genomic_DNA"/>
</dbReference>
<dbReference type="PROSITE" id="PS00463">
    <property type="entry name" value="ZN2_CY6_FUNGAL_1"/>
    <property type="match status" value="1"/>
</dbReference>
<dbReference type="STRING" id="1448315.A0A319BYB2"/>
<organism evidence="9 10">
    <name type="scientific">Aspergillus uvarum CBS 121591</name>
    <dbReference type="NCBI Taxonomy" id="1448315"/>
    <lineage>
        <taxon>Eukaryota</taxon>
        <taxon>Fungi</taxon>
        <taxon>Dikarya</taxon>
        <taxon>Ascomycota</taxon>
        <taxon>Pezizomycotina</taxon>
        <taxon>Eurotiomycetes</taxon>
        <taxon>Eurotiomycetidae</taxon>
        <taxon>Eurotiales</taxon>
        <taxon>Aspergillaceae</taxon>
        <taxon>Aspergillus</taxon>
        <taxon>Aspergillus subgen. Circumdati</taxon>
    </lineage>
</organism>
<dbReference type="GO" id="GO:0006351">
    <property type="term" value="P:DNA-templated transcription"/>
    <property type="evidence" value="ECO:0007669"/>
    <property type="project" value="InterPro"/>
</dbReference>
<evidence type="ECO:0000256" key="5">
    <source>
        <dbReference type="ARBA" id="ARBA00023163"/>
    </source>
</evidence>
<dbReference type="GO" id="GO:0003677">
    <property type="term" value="F:DNA binding"/>
    <property type="evidence" value="ECO:0007669"/>
    <property type="project" value="UniProtKB-KW"/>
</dbReference>
<comment type="subcellular location">
    <subcellularLocation>
        <location evidence="1">Nucleus</location>
    </subcellularLocation>
</comment>
<evidence type="ECO:0000313" key="9">
    <source>
        <dbReference type="EMBL" id="PYH78706.1"/>
    </source>
</evidence>
<dbReference type="SMART" id="SM00066">
    <property type="entry name" value="GAL4"/>
    <property type="match status" value="1"/>
</dbReference>
<keyword evidence="4" id="KW-0238">DNA-binding</keyword>
<feature type="domain" description="Zn(2)-C6 fungal-type" evidence="8">
    <location>
        <begin position="33"/>
        <end position="62"/>
    </location>
</feature>
<feature type="compositionally biased region" description="Polar residues" evidence="7">
    <location>
        <begin position="149"/>
        <end position="162"/>
    </location>
</feature>
<dbReference type="AlphaFoldDB" id="A0A319BYB2"/>
<feature type="region of interest" description="Disordered" evidence="7">
    <location>
        <begin position="1"/>
        <end position="32"/>
    </location>
</feature>
<dbReference type="GO" id="GO:0005634">
    <property type="term" value="C:nucleus"/>
    <property type="evidence" value="ECO:0007669"/>
    <property type="project" value="UniProtKB-SubCell"/>
</dbReference>
<dbReference type="VEuPathDB" id="FungiDB:BO82DRAFT_290543"/>
<dbReference type="Pfam" id="PF00172">
    <property type="entry name" value="Zn_clus"/>
    <property type="match status" value="1"/>
</dbReference>
<evidence type="ECO:0000256" key="6">
    <source>
        <dbReference type="ARBA" id="ARBA00023242"/>
    </source>
</evidence>
<evidence type="ECO:0000256" key="4">
    <source>
        <dbReference type="ARBA" id="ARBA00023125"/>
    </source>
</evidence>
<dbReference type="CDD" id="cd12148">
    <property type="entry name" value="fungal_TF_MHR"/>
    <property type="match status" value="1"/>
</dbReference>
<dbReference type="SUPFAM" id="SSF57701">
    <property type="entry name" value="Zn2/Cys6 DNA-binding domain"/>
    <property type="match status" value="1"/>
</dbReference>
<evidence type="ECO:0000256" key="7">
    <source>
        <dbReference type="SAM" id="MobiDB-lite"/>
    </source>
</evidence>
<feature type="region of interest" description="Disordered" evidence="7">
    <location>
        <begin position="149"/>
        <end position="168"/>
    </location>
</feature>
<reference evidence="9 10" key="1">
    <citation type="submission" date="2016-12" db="EMBL/GenBank/DDBJ databases">
        <title>The genomes of Aspergillus section Nigri reveals drivers in fungal speciation.</title>
        <authorList>
            <consortium name="DOE Joint Genome Institute"/>
            <person name="Vesth T.C."/>
            <person name="Nybo J."/>
            <person name="Theobald S."/>
            <person name="Brandl J."/>
            <person name="Frisvad J.C."/>
            <person name="Nielsen K.F."/>
            <person name="Lyhne E.K."/>
            <person name="Kogle M.E."/>
            <person name="Kuo A."/>
            <person name="Riley R."/>
            <person name="Clum A."/>
            <person name="Nolan M."/>
            <person name="Lipzen A."/>
            <person name="Salamov A."/>
            <person name="Henrissat B."/>
            <person name="Wiebenga A."/>
            <person name="De Vries R.P."/>
            <person name="Grigoriev I.V."/>
            <person name="Mortensen U.H."/>
            <person name="Andersen M.R."/>
            <person name="Baker S.E."/>
        </authorList>
    </citation>
    <scope>NUCLEOTIDE SEQUENCE [LARGE SCALE GENOMIC DNA]</scope>
    <source>
        <strain evidence="9 10">CBS 121591</strain>
    </source>
</reference>
<keyword evidence="10" id="KW-1185">Reference proteome</keyword>
<dbReference type="GO" id="GO:0000981">
    <property type="term" value="F:DNA-binding transcription factor activity, RNA polymerase II-specific"/>
    <property type="evidence" value="ECO:0007669"/>
    <property type="project" value="InterPro"/>
</dbReference>
<protein>
    <recommendedName>
        <fullName evidence="8">Zn(2)-C6 fungal-type domain-containing protein</fullName>
    </recommendedName>
</protein>
<dbReference type="InterPro" id="IPR036864">
    <property type="entry name" value="Zn2-C6_fun-type_DNA-bd_sf"/>
</dbReference>
<dbReference type="PROSITE" id="PS50048">
    <property type="entry name" value="ZN2_CY6_FUNGAL_2"/>
    <property type="match status" value="1"/>
</dbReference>
<proteinExistence type="predicted"/>
<dbReference type="InterPro" id="IPR050613">
    <property type="entry name" value="Sec_Metabolite_Reg"/>
</dbReference>
<dbReference type="Pfam" id="PF04082">
    <property type="entry name" value="Fungal_trans"/>
    <property type="match status" value="1"/>
</dbReference>
<dbReference type="PANTHER" id="PTHR31001">
    <property type="entry name" value="UNCHARACTERIZED TRANSCRIPTIONAL REGULATORY PROTEIN"/>
    <property type="match status" value="1"/>
</dbReference>
<dbReference type="SMART" id="SM00906">
    <property type="entry name" value="Fungal_trans"/>
    <property type="match status" value="1"/>
</dbReference>
<keyword evidence="3" id="KW-0805">Transcription regulation</keyword>
<keyword evidence="5" id="KW-0804">Transcription</keyword>
<dbReference type="OrthoDB" id="424974at2759"/>
<evidence type="ECO:0000256" key="1">
    <source>
        <dbReference type="ARBA" id="ARBA00004123"/>
    </source>
</evidence>
<name>A0A319BYB2_9EURO</name>
<feature type="compositionally biased region" description="Polar residues" evidence="7">
    <location>
        <begin position="1"/>
        <end position="14"/>
    </location>
</feature>
<evidence type="ECO:0000256" key="2">
    <source>
        <dbReference type="ARBA" id="ARBA00022723"/>
    </source>
</evidence>
<dbReference type="RefSeq" id="XP_025488906.1">
    <property type="nucleotide sequence ID" value="XM_025631691.1"/>
</dbReference>
<dbReference type="GO" id="GO:0008270">
    <property type="term" value="F:zinc ion binding"/>
    <property type="evidence" value="ECO:0007669"/>
    <property type="project" value="InterPro"/>
</dbReference>
<dbReference type="InterPro" id="IPR007219">
    <property type="entry name" value="XnlR_reg_dom"/>
</dbReference>
<dbReference type="GO" id="GO:0009893">
    <property type="term" value="P:positive regulation of metabolic process"/>
    <property type="evidence" value="ECO:0007669"/>
    <property type="project" value="UniProtKB-ARBA"/>
</dbReference>
<evidence type="ECO:0000256" key="3">
    <source>
        <dbReference type="ARBA" id="ARBA00023015"/>
    </source>
</evidence>
<sequence length="645" mass="72406">MDAAEASTSPTEVSVPSRHRSRPAEPVSAHTRSCASCRRRKVKCDRQRPCAHCARAKHECVYPPGRGRAPKQPRSRTLEAHLSERLSHLDAMIQQLRAGQPVQPGVPPAEAFLVQDGASTRYIDEVLFAHVLEKASSADLDNDIRSAISSPRSTNASSQRPSDTCGFDGLISDPTPDSYVQSPSRRQATQLWQVYLNNVDPLLKLLHIPSVNSRIFAAINNPNRVPAGTSALLFAIYFAAVTSLPSPDTILILNQDRQSALNRFQRALEVSLHTAAFLDSPTITTLQAMAIYLRCRRNHSGGRSGWALNGLLIRSAQSIGLHRDPEHFKFTPLESELRRRLWWQICGSDNRVAEDHGLSTGWVENSCDTKLPLNADDKDICAEMDVALVPREGWTEMTLFLITAELNEALQQASRMSLRILNSQSPTDSLEQLLEHVRERIEEKYLKYCDPNIPLQKAAILLGRVLLGKLGVFIRQQYLRRLGAEEFAARAGEETFALACDTLSLGIELKEDELLNSYQWHFSTYPQYHLLTYTLWHLYVRPDVPGADRAWELVNKSFSMTELPSRPSPGPKWNALRRLREKALSMRRVPQAAQIPAVDAANMEADNTQAKKLSDEEFNEAFRGDMLWDLDSVCFPDWSTFPLAL</sequence>
<dbReference type="InterPro" id="IPR001138">
    <property type="entry name" value="Zn2Cys6_DnaBD"/>
</dbReference>